<protein>
    <submittedName>
        <fullName evidence="2">M50 family metallopeptidase</fullName>
    </submittedName>
</protein>
<sequence>MFEEPWLRELWARTAPTEGGVSLDPAILYVVLGVAAVGIGAPPLWRVLRVAITLVHELGHALVGVLVGRKFTGFVVRGDMSGHAVTKGPARGFGRVITTWAGYPAPAVVGAGLAWLGANGWAAPAIAACLGVLIVSLVRVRSLLTALVMFAAIAATAALWWFRDDALQAPVLLGAGTVLVVGAWRHLAAVWGSGGRSSDPGVLAQLTRVPAFLWNTTFALVCLAASAVVGLEFWTVLRPS</sequence>
<feature type="transmembrane region" description="Helical" evidence="1">
    <location>
        <begin position="26"/>
        <end position="45"/>
    </location>
</feature>
<proteinExistence type="predicted"/>
<dbReference type="Pfam" id="PF13398">
    <property type="entry name" value="Peptidase_M50B"/>
    <property type="match status" value="1"/>
</dbReference>
<keyword evidence="3" id="KW-1185">Reference proteome</keyword>
<feature type="transmembrane region" description="Helical" evidence="1">
    <location>
        <begin position="143"/>
        <end position="162"/>
    </location>
</feature>
<feature type="transmembrane region" description="Helical" evidence="1">
    <location>
        <begin position="212"/>
        <end position="237"/>
    </location>
</feature>
<feature type="transmembrane region" description="Helical" evidence="1">
    <location>
        <begin position="96"/>
        <end position="115"/>
    </location>
</feature>
<keyword evidence="1" id="KW-0812">Transmembrane</keyword>
<accession>A0A6H9WUN3</accession>
<evidence type="ECO:0000313" key="2">
    <source>
        <dbReference type="EMBL" id="KAB1650577.1"/>
    </source>
</evidence>
<name>A0A6H9WUN3_9MICO</name>
<evidence type="ECO:0000313" key="3">
    <source>
        <dbReference type="Proteomes" id="UP000431744"/>
    </source>
</evidence>
<dbReference type="AlphaFoldDB" id="A0A6H9WUN3"/>
<organism evidence="2 3">
    <name type="scientific">Pseudoclavibacter endophyticus</name>
    <dbReference type="NCBI Taxonomy" id="1778590"/>
    <lineage>
        <taxon>Bacteria</taxon>
        <taxon>Bacillati</taxon>
        <taxon>Actinomycetota</taxon>
        <taxon>Actinomycetes</taxon>
        <taxon>Micrococcales</taxon>
        <taxon>Microbacteriaceae</taxon>
        <taxon>Pseudoclavibacter</taxon>
    </lineage>
</organism>
<feature type="transmembrane region" description="Helical" evidence="1">
    <location>
        <begin position="121"/>
        <end position="138"/>
    </location>
</feature>
<dbReference type="OrthoDB" id="5184455at2"/>
<dbReference type="InterPro" id="IPR049500">
    <property type="entry name" value="Peptidase_M50B-like"/>
</dbReference>
<evidence type="ECO:0000256" key="1">
    <source>
        <dbReference type="SAM" id="Phobius"/>
    </source>
</evidence>
<reference evidence="2 3" key="1">
    <citation type="submission" date="2019-09" db="EMBL/GenBank/DDBJ databases">
        <title>Phylogeny of genus Pseudoclavibacter and closely related genus.</title>
        <authorList>
            <person name="Li Y."/>
        </authorList>
    </citation>
    <scope>NUCLEOTIDE SEQUENCE [LARGE SCALE GENOMIC DNA]</scope>
    <source>
        <strain evidence="2 3">EGI 60007</strain>
    </source>
</reference>
<keyword evidence="1" id="KW-1133">Transmembrane helix</keyword>
<gene>
    <name evidence="2" type="ORF">F8O04_08440</name>
</gene>
<feature type="transmembrane region" description="Helical" evidence="1">
    <location>
        <begin position="168"/>
        <end position="191"/>
    </location>
</feature>
<dbReference type="EMBL" id="WBJY01000001">
    <property type="protein sequence ID" value="KAB1650577.1"/>
    <property type="molecule type" value="Genomic_DNA"/>
</dbReference>
<comment type="caution">
    <text evidence="2">The sequence shown here is derived from an EMBL/GenBank/DDBJ whole genome shotgun (WGS) entry which is preliminary data.</text>
</comment>
<keyword evidence="1" id="KW-0472">Membrane</keyword>
<dbReference type="Proteomes" id="UP000431744">
    <property type="component" value="Unassembled WGS sequence"/>
</dbReference>